<dbReference type="EMBL" id="BPLQ01008982">
    <property type="protein sequence ID" value="GIY40732.1"/>
    <property type="molecule type" value="Genomic_DNA"/>
</dbReference>
<keyword evidence="2" id="KW-1185">Reference proteome</keyword>
<comment type="caution">
    <text evidence="1">The sequence shown here is derived from an EMBL/GenBank/DDBJ whole genome shotgun (WGS) entry which is preliminary data.</text>
</comment>
<dbReference type="AlphaFoldDB" id="A0AAV4T5J4"/>
<sequence length="83" mass="9190">MKAMMHRIEFSARSGLHRSLKTDTAAHKGIDEGQMGGRDWVRTASATGSEDEKFPILEFSSSFANGGIFFLDGIERDMILLVI</sequence>
<organism evidence="1 2">
    <name type="scientific">Caerostris darwini</name>
    <dbReference type="NCBI Taxonomy" id="1538125"/>
    <lineage>
        <taxon>Eukaryota</taxon>
        <taxon>Metazoa</taxon>
        <taxon>Ecdysozoa</taxon>
        <taxon>Arthropoda</taxon>
        <taxon>Chelicerata</taxon>
        <taxon>Arachnida</taxon>
        <taxon>Araneae</taxon>
        <taxon>Araneomorphae</taxon>
        <taxon>Entelegynae</taxon>
        <taxon>Araneoidea</taxon>
        <taxon>Araneidae</taxon>
        <taxon>Caerostris</taxon>
    </lineage>
</organism>
<gene>
    <name evidence="1" type="ORF">CDAR_615091</name>
</gene>
<reference evidence="1 2" key="1">
    <citation type="submission" date="2021-06" db="EMBL/GenBank/DDBJ databases">
        <title>Caerostris darwini draft genome.</title>
        <authorList>
            <person name="Kono N."/>
            <person name="Arakawa K."/>
        </authorList>
    </citation>
    <scope>NUCLEOTIDE SEQUENCE [LARGE SCALE GENOMIC DNA]</scope>
</reference>
<protein>
    <submittedName>
        <fullName evidence="1">Uncharacterized protein</fullName>
    </submittedName>
</protein>
<dbReference type="Proteomes" id="UP001054837">
    <property type="component" value="Unassembled WGS sequence"/>
</dbReference>
<name>A0AAV4T5J4_9ARAC</name>
<accession>A0AAV4T5J4</accession>
<evidence type="ECO:0000313" key="1">
    <source>
        <dbReference type="EMBL" id="GIY40732.1"/>
    </source>
</evidence>
<proteinExistence type="predicted"/>
<evidence type="ECO:0000313" key="2">
    <source>
        <dbReference type="Proteomes" id="UP001054837"/>
    </source>
</evidence>